<dbReference type="Proteomes" id="UP000436088">
    <property type="component" value="Unassembled WGS sequence"/>
</dbReference>
<protein>
    <submittedName>
        <fullName evidence="1">Uncharacterized protein</fullName>
    </submittedName>
</protein>
<evidence type="ECO:0000313" key="1">
    <source>
        <dbReference type="EMBL" id="KAE8715804.1"/>
    </source>
</evidence>
<name>A0A6A3BGF8_HIBSY</name>
<dbReference type="EMBL" id="VEPZ02000857">
    <property type="protein sequence ID" value="KAE8715804.1"/>
    <property type="molecule type" value="Genomic_DNA"/>
</dbReference>
<keyword evidence="2" id="KW-1185">Reference proteome</keyword>
<organism evidence="1 2">
    <name type="scientific">Hibiscus syriacus</name>
    <name type="common">Rose of Sharon</name>
    <dbReference type="NCBI Taxonomy" id="106335"/>
    <lineage>
        <taxon>Eukaryota</taxon>
        <taxon>Viridiplantae</taxon>
        <taxon>Streptophyta</taxon>
        <taxon>Embryophyta</taxon>
        <taxon>Tracheophyta</taxon>
        <taxon>Spermatophyta</taxon>
        <taxon>Magnoliopsida</taxon>
        <taxon>eudicotyledons</taxon>
        <taxon>Gunneridae</taxon>
        <taxon>Pentapetalae</taxon>
        <taxon>rosids</taxon>
        <taxon>malvids</taxon>
        <taxon>Malvales</taxon>
        <taxon>Malvaceae</taxon>
        <taxon>Malvoideae</taxon>
        <taxon>Hibiscus</taxon>
    </lineage>
</organism>
<gene>
    <name evidence="1" type="ORF">F3Y22_tig00110160pilonHSYRG00600</name>
</gene>
<dbReference type="AlphaFoldDB" id="A0A6A3BGF8"/>
<reference evidence="1" key="1">
    <citation type="submission" date="2019-09" db="EMBL/GenBank/DDBJ databases">
        <title>Draft genome information of white flower Hibiscus syriacus.</title>
        <authorList>
            <person name="Kim Y.-M."/>
        </authorList>
    </citation>
    <scope>NUCLEOTIDE SEQUENCE [LARGE SCALE GENOMIC DNA]</scope>
    <source>
        <strain evidence="1">YM2019G1</strain>
    </source>
</reference>
<sequence length="85" mass="9776">MTLAKAYVIIAKEHNFYLAWELSLMIQSCQLFLSKAAMRMRPVTLEEAEPIITRQSSLLCKAQDAHYDIATTIVTMKYHIQALEE</sequence>
<accession>A0A6A3BGF8</accession>
<comment type="caution">
    <text evidence="1">The sequence shown here is derived from an EMBL/GenBank/DDBJ whole genome shotgun (WGS) entry which is preliminary data.</text>
</comment>
<evidence type="ECO:0000313" key="2">
    <source>
        <dbReference type="Proteomes" id="UP000436088"/>
    </source>
</evidence>
<proteinExistence type="predicted"/>